<sequence>QFGEVEDEKVVPSRVTSRKFTNTRKSSKLTFKMQEKTSMETSNSWHTLLGILTEMTQTTKVHVPFVTITRQTDLGMELKSGAKETIVEKTESQVIEKFVVRPRTELLVDWVVERIEQVQSSSEEERFSSSESWQ</sequence>
<gene>
    <name evidence="1" type="ORF">HPB47_004477</name>
</gene>
<keyword evidence="2" id="KW-1185">Reference proteome</keyword>
<reference evidence="1 2" key="1">
    <citation type="journal article" date="2020" name="Cell">
        <title>Large-Scale Comparative Analyses of Tick Genomes Elucidate Their Genetic Diversity and Vector Capacities.</title>
        <authorList>
            <consortium name="Tick Genome and Microbiome Consortium (TIGMIC)"/>
            <person name="Jia N."/>
            <person name="Wang J."/>
            <person name="Shi W."/>
            <person name="Du L."/>
            <person name="Sun Y."/>
            <person name="Zhan W."/>
            <person name="Jiang J.F."/>
            <person name="Wang Q."/>
            <person name="Zhang B."/>
            <person name="Ji P."/>
            <person name="Bell-Sakyi L."/>
            <person name="Cui X.M."/>
            <person name="Yuan T.T."/>
            <person name="Jiang B.G."/>
            <person name="Yang W.F."/>
            <person name="Lam T.T."/>
            <person name="Chang Q.C."/>
            <person name="Ding S.J."/>
            <person name="Wang X.J."/>
            <person name="Zhu J.G."/>
            <person name="Ruan X.D."/>
            <person name="Zhao L."/>
            <person name="Wei J.T."/>
            <person name="Ye R.Z."/>
            <person name="Que T.C."/>
            <person name="Du C.H."/>
            <person name="Zhou Y.H."/>
            <person name="Cheng J.X."/>
            <person name="Dai P.F."/>
            <person name="Guo W.B."/>
            <person name="Han X.H."/>
            <person name="Huang E.J."/>
            <person name="Li L.F."/>
            <person name="Wei W."/>
            <person name="Gao Y.C."/>
            <person name="Liu J.Z."/>
            <person name="Shao H.Z."/>
            <person name="Wang X."/>
            <person name="Wang C.C."/>
            <person name="Yang T.C."/>
            <person name="Huo Q.B."/>
            <person name="Li W."/>
            <person name="Chen H.Y."/>
            <person name="Chen S.E."/>
            <person name="Zhou L.G."/>
            <person name="Ni X.B."/>
            <person name="Tian J.H."/>
            <person name="Sheng Y."/>
            <person name="Liu T."/>
            <person name="Pan Y.S."/>
            <person name="Xia L.Y."/>
            <person name="Li J."/>
            <person name="Zhao F."/>
            <person name="Cao W.C."/>
        </authorList>
    </citation>
    <scope>NUCLEOTIDE SEQUENCE [LARGE SCALE GENOMIC DNA]</scope>
    <source>
        <strain evidence="1">Iper-2018</strain>
    </source>
</reference>
<accession>A0AC60PFN3</accession>
<feature type="non-terminal residue" evidence="1">
    <location>
        <position position="1"/>
    </location>
</feature>
<proteinExistence type="predicted"/>
<comment type="caution">
    <text evidence="1">The sequence shown here is derived from an EMBL/GenBank/DDBJ whole genome shotgun (WGS) entry which is preliminary data.</text>
</comment>
<protein>
    <submittedName>
        <fullName evidence="1">Uncharacterized protein</fullName>
    </submittedName>
</protein>
<name>A0AC60PFN3_IXOPE</name>
<evidence type="ECO:0000313" key="2">
    <source>
        <dbReference type="Proteomes" id="UP000805193"/>
    </source>
</evidence>
<dbReference type="EMBL" id="JABSTQ010010684">
    <property type="protein sequence ID" value="KAG0418948.1"/>
    <property type="molecule type" value="Genomic_DNA"/>
</dbReference>
<feature type="non-terminal residue" evidence="1">
    <location>
        <position position="134"/>
    </location>
</feature>
<organism evidence="1 2">
    <name type="scientific">Ixodes persulcatus</name>
    <name type="common">Taiga tick</name>
    <dbReference type="NCBI Taxonomy" id="34615"/>
    <lineage>
        <taxon>Eukaryota</taxon>
        <taxon>Metazoa</taxon>
        <taxon>Ecdysozoa</taxon>
        <taxon>Arthropoda</taxon>
        <taxon>Chelicerata</taxon>
        <taxon>Arachnida</taxon>
        <taxon>Acari</taxon>
        <taxon>Parasitiformes</taxon>
        <taxon>Ixodida</taxon>
        <taxon>Ixodoidea</taxon>
        <taxon>Ixodidae</taxon>
        <taxon>Ixodinae</taxon>
        <taxon>Ixodes</taxon>
    </lineage>
</organism>
<evidence type="ECO:0000313" key="1">
    <source>
        <dbReference type="EMBL" id="KAG0418948.1"/>
    </source>
</evidence>
<dbReference type="Proteomes" id="UP000805193">
    <property type="component" value="Unassembled WGS sequence"/>
</dbReference>